<evidence type="ECO:0000313" key="1">
    <source>
        <dbReference type="EMBL" id="PCK27830.1"/>
    </source>
</evidence>
<proteinExistence type="predicted"/>
<comment type="caution">
    <text evidence="1">The sequence shown here is derived from an EMBL/GenBank/DDBJ whole genome shotgun (WGS) entry which is preliminary data.</text>
</comment>
<reference evidence="1 2" key="1">
    <citation type="submission" date="2017-07" db="EMBL/GenBank/DDBJ databases">
        <title>Draft sequence of Rhodococcus enclensis 23b-28.</title>
        <authorList>
            <person name="Besaury L."/>
            <person name="Sancelme M."/>
            <person name="Amato P."/>
            <person name="Lallement A."/>
            <person name="Delort A.-M."/>
        </authorList>
    </citation>
    <scope>NUCLEOTIDE SEQUENCE [LARGE SCALE GENOMIC DNA]</scope>
    <source>
        <strain evidence="1 2">23b-28</strain>
    </source>
</reference>
<protein>
    <submittedName>
        <fullName evidence="1">Uncharacterized protein</fullName>
    </submittedName>
</protein>
<dbReference type="AlphaFoldDB" id="A0A2A5JE25"/>
<dbReference type="Proteomes" id="UP000230886">
    <property type="component" value="Unassembled WGS sequence"/>
</dbReference>
<dbReference type="RefSeq" id="WP_099697375.1">
    <property type="nucleotide sequence ID" value="NZ_NOVD01000004.1"/>
</dbReference>
<evidence type="ECO:0000313" key="2">
    <source>
        <dbReference type="Proteomes" id="UP000230886"/>
    </source>
</evidence>
<accession>A0A2A5JE25</accession>
<dbReference type="EMBL" id="NOVD01000004">
    <property type="protein sequence ID" value="PCK27830.1"/>
    <property type="molecule type" value="Genomic_DNA"/>
</dbReference>
<gene>
    <name evidence="1" type="ORF">CHR55_10120</name>
</gene>
<name>A0A2A5JE25_RHOSG</name>
<sequence>MSDPFEPHPLFVVWQPVRLRKGATFGVDAIPDIEAGKTGYFAPTSMGSNGIAWGIFWHKPGNMGSFQCPWHSVEPIPGDDIQILMRPEVKE</sequence>
<organism evidence="1 2">
    <name type="scientific">Rhodococcus qingshengii</name>
    <dbReference type="NCBI Taxonomy" id="334542"/>
    <lineage>
        <taxon>Bacteria</taxon>
        <taxon>Bacillati</taxon>
        <taxon>Actinomycetota</taxon>
        <taxon>Actinomycetes</taxon>
        <taxon>Mycobacteriales</taxon>
        <taxon>Nocardiaceae</taxon>
        <taxon>Rhodococcus</taxon>
        <taxon>Rhodococcus erythropolis group</taxon>
    </lineage>
</organism>